<name>A0A7C3R9L8_ARCFL</name>
<dbReference type="AlphaFoldDB" id="A0A7C3R9L8"/>
<evidence type="ECO:0000313" key="2">
    <source>
        <dbReference type="EMBL" id="HFW32542.1"/>
    </source>
</evidence>
<organism evidence="2">
    <name type="scientific">Archaeoglobus fulgidus</name>
    <dbReference type="NCBI Taxonomy" id="2234"/>
    <lineage>
        <taxon>Archaea</taxon>
        <taxon>Methanobacteriati</taxon>
        <taxon>Methanobacteriota</taxon>
        <taxon>Archaeoglobi</taxon>
        <taxon>Archaeoglobales</taxon>
        <taxon>Archaeoglobaceae</taxon>
        <taxon>Archaeoglobus</taxon>
    </lineage>
</organism>
<comment type="caution">
    <text evidence="2">The sequence shown here is derived from an EMBL/GenBank/DDBJ whole genome shotgun (WGS) entry which is preliminary data.</text>
</comment>
<sequence length="198" mass="22648">MKRRLHTTISDEASRIIEKYIAEYGRVNNLIEEALAVFDRYRSGMSEAACKLVEIMEEANLVAFNAKTIELVVSGEIEKALCDNELEILIRKQYNRPISEISLLEAIEGVRECLITTRKATKVNLKIADSGYYLLVTSNLGQNTDLILCEALRRFFEKNYNVKVTFEVFPQGYSLFVRDKEPDFNISGNRKVETVPKP</sequence>
<proteinExistence type="predicted"/>
<evidence type="ECO:0000313" key="1">
    <source>
        <dbReference type="EMBL" id="HET20658.1"/>
    </source>
</evidence>
<dbReference type="EMBL" id="DSCQ01000012">
    <property type="protein sequence ID" value="HET20658.1"/>
    <property type="molecule type" value="Genomic_DNA"/>
</dbReference>
<protein>
    <submittedName>
        <fullName evidence="2">Uncharacterized protein</fullName>
    </submittedName>
</protein>
<gene>
    <name evidence="1" type="ORF">ENN70_00795</name>
    <name evidence="2" type="ORF">ENW66_06280</name>
</gene>
<dbReference type="EMBL" id="DTLB01000038">
    <property type="protein sequence ID" value="HFW32542.1"/>
    <property type="molecule type" value="Genomic_DNA"/>
</dbReference>
<accession>A0A7C3R9L8</accession>
<reference evidence="2" key="1">
    <citation type="journal article" date="2020" name="mSystems">
        <title>Genome- and Community-Level Interaction Insights into Carbon Utilization and Element Cycling Functions of Hydrothermarchaeota in Hydrothermal Sediment.</title>
        <authorList>
            <person name="Zhou Z."/>
            <person name="Liu Y."/>
            <person name="Xu W."/>
            <person name="Pan J."/>
            <person name="Luo Z.H."/>
            <person name="Li M."/>
        </authorList>
    </citation>
    <scope>NUCLEOTIDE SEQUENCE [LARGE SCALE GENOMIC DNA]</scope>
    <source>
        <strain evidence="1">SpSt-12</strain>
        <strain evidence="2">SpSt-87</strain>
    </source>
</reference>